<protein>
    <submittedName>
        <fullName evidence="1">Uncharacterized protein</fullName>
    </submittedName>
</protein>
<evidence type="ECO:0000313" key="2">
    <source>
        <dbReference type="Proteomes" id="UP000501926"/>
    </source>
</evidence>
<gene>
    <name evidence="1" type="ORF">KsCSTR_00050</name>
</gene>
<dbReference type="AlphaFoldDB" id="A0A6G7GJ65"/>
<proteinExistence type="predicted"/>
<dbReference type="EMBL" id="CP049055">
    <property type="protein sequence ID" value="QII09384.1"/>
    <property type="molecule type" value="Genomic_DNA"/>
</dbReference>
<accession>A0A6G7GJ65</accession>
<name>A0A6G7GJ65_KUEST</name>
<organism evidence="1 2">
    <name type="scientific">Kuenenia stuttgartiensis</name>
    <dbReference type="NCBI Taxonomy" id="174633"/>
    <lineage>
        <taxon>Bacteria</taxon>
        <taxon>Pseudomonadati</taxon>
        <taxon>Planctomycetota</taxon>
        <taxon>Candidatus Brocadiia</taxon>
        <taxon>Candidatus Brocadiales</taxon>
        <taxon>Candidatus Brocadiaceae</taxon>
        <taxon>Candidatus Kuenenia</taxon>
    </lineage>
</organism>
<evidence type="ECO:0000313" key="1">
    <source>
        <dbReference type="EMBL" id="QII09384.1"/>
    </source>
</evidence>
<dbReference type="Proteomes" id="UP000501926">
    <property type="component" value="Chromosome"/>
</dbReference>
<reference evidence="1 2" key="1">
    <citation type="submission" date="2020-02" db="EMBL/GenBank/DDBJ databases">
        <title>Newly sequenced genome of strain CSTR1 showed variability in Candidatus Kuenenia stuttgartiensis genomes.</title>
        <authorList>
            <person name="Ding C."/>
            <person name="Adrian L."/>
        </authorList>
    </citation>
    <scope>NUCLEOTIDE SEQUENCE [LARGE SCALE GENOMIC DNA]</scope>
    <source>
        <strain evidence="1 2">CSTR1</strain>
    </source>
</reference>
<sequence>MCIYNIGREFLDRRIDQIITTATFYSYILRKNMIGFHS</sequence>